<organism evidence="4 5">
    <name type="scientific">Klebsiella pneumoniae subsp. pneumoniae (strain HS11286)</name>
    <dbReference type="NCBI Taxonomy" id="1125630"/>
    <lineage>
        <taxon>Bacteria</taxon>
        <taxon>Pseudomonadati</taxon>
        <taxon>Pseudomonadota</taxon>
        <taxon>Gammaproteobacteria</taxon>
        <taxon>Enterobacterales</taxon>
        <taxon>Enterobacteriaceae</taxon>
        <taxon>Klebsiella/Raoultella group</taxon>
        <taxon>Klebsiella</taxon>
        <taxon>Klebsiella pneumoniae complex</taxon>
    </lineage>
</organism>
<dbReference type="Pfam" id="PF02302">
    <property type="entry name" value="PTS_IIB"/>
    <property type="match status" value="1"/>
</dbReference>
<dbReference type="EMBL" id="CP003200">
    <property type="protein sequence ID" value="AEW61387.1"/>
    <property type="molecule type" value="Genomic_DNA"/>
</dbReference>
<dbReference type="RefSeq" id="YP_005226989.1">
    <property type="nucleotide sequence ID" value="NC_016845.1"/>
</dbReference>
<evidence type="ECO:0000313" key="5">
    <source>
        <dbReference type="Proteomes" id="UP000007841"/>
    </source>
</evidence>
<dbReference type="RefSeq" id="WP_014343070.1">
    <property type="nucleotide sequence ID" value="NC_016845.1"/>
</dbReference>
<dbReference type="SUPFAM" id="SSF52794">
    <property type="entry name" value="PTS system IIB component-like"/>
    <property type="match status" value="1"/>
</dbReference>
<dbReference type="GO" id="GO:0008982">
    <property type="term" value="F:protein-N(PI)-phosphohistidine-sugar phosphotransferase activity"/>
    <property type="evidence" value="ECO:0007669"/>
    <property type="project" value="InterPro"/>
</dbReference>
<evidence type="ECO:0000259" key="3">
    <source>
        <dbReference type="Pfam" id="PF02302"/>
    </source>
</evidence>
<feature type="domain" description="Phosphotransferase system EIIB component type 2/3" evidence="3">
    <location>
        <begin position="5"/>
        <end position="33"/>
    </location>
</feature>
<proteinExistence type="predicted"/>
<keyword evidence="1" id="KW-0808">Transferase</keyword>
<accession>A0A0H3GSZ9</accession>
<dbReference type="STRING" id="1125630.KPHS_26890"/>
<dbReference type="GO" id="GO:0009401">
    <property type="term" value="P:phosphoenolpyruvate-dependent sugar phosphotransferase system"/>
    <property type="evidence" value="ECO:0007669"/>
    <property type="project" value="UniProtKB-KW"/>
</dbReference>
<dbReference type="InterPro" id="IPR036095">
    <property type="entry name" value="PTS_EIIB-like_sf"/>
</dbReference>
<evidence type="ECO:0000256" key="1">
    <source>
        <dbReference type="ARBA" id="ARBA00022679"/>
    </source>
</evidence>
<evidence type="ECO:0000256" key="2">
    <source>
        <dbReference type="ARBA" id="ARBA00022683"/>
    </source>
</evidence>
<dbReference type="Proteomes" id="UP000007841">
    <property type="component" value="Chromosome"/>
</dbReference>
<keyword evidence="2" id="KW-0598">Phosphotransferase system</keyword>
<reference evidence="4 5" key="1">
    <citation type="journal article" date="2012" name="J. Bacteriol.">
        <title>Complete genome sequence of Klebsiella pneumoniae subsp. pneumoniae HS11286, a multidrug-resistant strain isolated from human sputum.</title>
        <authorList>
            <person name="Liu P."/>
            <person name="Li P."/>
            <person name="Jiang X."/>
            <person name="Bi D."/>
            <person name="Xie Y."/>
            <person name="Tai C."/>
            <person name="Deng Z."/>
            <person name="Rajakumar K."/>
            <person name="Ou H.Y."/>
        </authorList>
    </citation>
    <scope>NUCLEOTIDE SEQUENCE [LARGE SCALE GENOMIC DNA]</scope>
    <source>
        <strain evidence="4 5">HS11286</strain>
    </source>
</reference>
<dbReference type="Gene3D" id="3.40.50.2300">
    <property type="match status" value="1"/>
</dbReference>
<gene>
    <name evidence="4" type="ordered locus">KPHS_26890</name>
</gene>
<keyword evidence="5" id="KW-1185">Reference proteome</keyword>
<name>A0A0H3GSZ9_KLEPH</name>
<dbReference type="PATRIC" id="fig|1125630.4.peg.2614"/>
<dbReference type="AlphaFoldDB" id="A0A0H3GSZ9"/>
<dbReference type="KEGG" id="kpm:KPHS_26890"/>
<dbReference type="HOGENOM" id="CLU_3169198_0_0_6"/>
<protein>
    <submittedName>
        <fullName evidence="4">PTS system, fructose-specific, IIB subunnit</fullName>
    </submittedName>
</protein>
<evidence type="ECO:0000313" key="4">
    <source>
        <dbReference type="EMBL" id="AEW61387.1"/>
    </source>
</evidence>
<dbReference type="GeneID" id="11847707"/>
<sequence>MNIVGVTACTVGIAHTYIAQKKIETAAKKPDITLKSRRKEPSALRTR</sequence>
<dbReference type="InterPro" id="IPR003501">
    <property type="entry name" value="PTS_EIIB_2/3"/>
</dbReference>